<evidence type="ECO:0000256" key="4">
    <source>
        <dbReference type="ARBA" id="ARBA00022490"/>
    </source>
</evidence>
<dbReference type="PANTHER" id="PTHR33540">
    <property type="entry name" value="TRNA THREONYLCARBAMOYLADENOSINE BIOSYNTHESIS PROTEIN TSAE"/>
    <property type="match status" value="1"/>
</dbReference>
<dbReference type="EMBL" id="JACHXU010000025">
    <property type="protein sequence ID" value="MBB3209567.1"/>
    <property type="molecule type" value="Genomic_DNA"/>
</dbReference>
<evidence type="ECO:0000256" key="10">
    <source>
        <dbReference type="ARBA" id="ARBA00032441"/>
    </source>
</evidence>
<keyword evidence="12" id="KW-1185">Reference proteome</keyword>
<evidence type="ECO:0000256" key="9">
    <source>
        <dbReference type="ARBA" id="ARBA00022842"/>
    </source>
</evidence>
<keyword evidence="4" id="KW-0963">Cytoplasm</keyword>
<dbReference type="InterPro" id="IPR003442">
    <property type="entry name" value="T6A_TsaE"/>
</dbReference>
<evidence type="ECO:0000256" key="2">
    <source>
        <dbReference type="ARBA" id="ARBA00007599"/>
    </source>
</evidence>
<dbReference type="RefSeq" id="WP_184308287.1">
    <property type="nucleotide sequence ID" value="NZ_JACHXU010000025.1"/>
</dbReference>
<dbReference type="GO" id="GO:0005737">
    <property type="term" value="C:cytoplasm"/>
    <property type="evidence" value="ECO:0007669"/>
    <property type="project" value="UniProtKB-SubCell"/>
</dbReference>
<dbReference type="Pfam" id="PF02367">
    <property type="entry name" value="TsaE"/>
    <property type="match status" value="1"/>
</dbReference>
<dbReference type="PANTHER" id="PTHR33540:SF2">
    <property type="entry name" value="TRNA THREONYLCARBAMOYLADENOSINE BIOSYNTHESIS PROTEIN TSAE"/>
    <property type="match status" value="1"/>
</dbReference>
<reference evidence="11 12" key="1">
    <citation type="submission" date="2020-08" db="EMBL/GenBank/DDBJ databases">
        <title>Genomic Encyclopedia of Type Strains, Phase III (KMG-III): the genomes of soil and plant-associated and newly described type strains.</title>
        <authorList>
            <person name="Whitman W."/>
        </authorList>
    </citation>
    <scope>NUCLEOTIDE SEQUENCE [LARGE SCALE GENOMIC DNA]</scope>
    <source>
        <strain evidence="11 12">CECT 8075</strain>
    </source>
</reference>
<comment type="caution">
    <text evidence="11">The sequence shown here is derived from an EMBL/GenBank/DDBJ whole genome shotgun (WGS) entry which is preliminary data.</text>
</comment>
<dbReference type="AlphaFoldDB" id="A0A7W5E595"/>
<comment type="subcellular location">
    <subcellularLocation>
        <location evidence="1">Cytoplasm</location>
    </subcellularLocation>
</comment>
<organism evidence="11 12">
    <name type="scientific">Aporhodopirellula rubra</name>
    <dbReference type="NCBI Taxonomy" id="980271"/>
    <lineage>
        <taxon>Bacteria</taxon>
        <taxon>Pseudomonadati</taxon>
        <taxon>Planctomycetota</taxon>
        <taxon>Planctomycetia</taxon>
        <taxon>Pirellulales</taxon>
        <taxon>Pirellulaceae</taxon>
        <taxon>Aporhodopirellula</taxon>
    </lineage>
</organism>
<dbReference type="InterPro" id="IPR027417">
    <property type="entry name" value="P-loop_NTPase"/>
</dbReference>
<dbReference type="Gene3D" id="3.40.50.300">
    <property type="entry name" value="P-loop containing nucleotide triphosphate hydrolases"/>
    <property type="match status" value="1"/>
</dbReference>
<dbReference type="NCBIfam" id="TIGR00150">
    <property type="entry name" value="T6A_YjeE"/>
    <property type="match status" value="1"/>
</dbReference>
<keyword evidence="5" id="KW-0819">tRNA processing</keyword>
<accession>A0A7W5E595</accession>
<dbReference type="GO" id="GO:0002949">
    <property type="term" value="P:tRNA threonylcarbamoyladenosine modification"/>
    <property type="evidence" value="ECO:0007669"/>
    <property type="project" value="InterPro"/>
</dbReference>
<keyword evidence="8" id="KW-0067">ATP-binding</keyword>
<gene>
    <name evidence="11" type="ORF">FHS27_005407</name>
</gene>
<evidence type="ECO:0000256" key="3">
    <source>
        <dbReference type="ARBA" id="ARBA00019010"/>
    </source>
</evidence>
<protein>
    <recommendedName>
        <fullName evidence="3">tRNA threonylcarbamoyladenosine biosynthesis protein TsaE</fullName>
    </recommendedName>
    <alternativeName>
        <fullName evidence="10">t(6)A37 threonylcarbamoyladenosine biosynthesis protein TsaE</fullName>
    </alternativeName>
</protein>
<evidence type="ECO:0000256" key="7">
    <source>
        <dbReference type="ARBA" id="ARBA00022741"/>
    </source>
</evidence>
<keyword evidence="7" id="KW-0547">Nucleotide-binding</keyword>
<dbReference type="Proteomes" id="UP000536179">
    <property type="component" value="Unassembled WGS sequence"/>
</dbReference>
<keyword evidence="9" id="KW-0460">Magnesium</keyword>
<dbReference type="SUPFAM" id="SSF52540">
    <property type="entry name" value="P-loop containing nucleoside triphosphate hydrolases"/>
    <property type="match status" value="1"/>
</dbReference>
<name>A0A7W5E595_9BACT</name>
<comment type="similarity">
    <text evidence="2">Belongs to the TsaE family.</text>
</comment>
<evidence type="ECO:0000256" key="1">
    <source>
        <dbReference type="ARBA" id="ARBA00004496"/>
    </source>
</evidence>
<evidence type="ECO:0000256" key="5">
    <source>
        <dbReference type="ARBA" id="ARBA00022694"/>
    </source>
</evidence>
<evidence type="ECO:0000313" key="11">
    <source>
        <dbReference type="EMBL" id="MBB3209567.1"/>
    </source>
</evidence>
<evidence type="ECO:0000256" key="8">
    <source>
        <dbReference type="ARBA" id="ARBA00022840"/>
    </source>
</evidence>
<dbReference type="GO" id="GO:0046872">
    <property type="term" value="F:metal ion binding"/>
    <property type="evidence" value="ECO:0007669"/>
    <property type="project" value="UniProtKB-KW"/>
</dbReference>
<proteinExistence type="inferred from homology"/>
<evidence type="ECO:0000313" key="12">
    <source>
        <dbReference type="Proteomes" id="UP000536179"/>
    </source>
</evidence>
<dbReference type="GO" id="GO:0005524">
    <property type="term" value="F:ATP binding"/>
    <property type="evidence" value="ECO:0007669"/>
    <property type="project" value="UniProtKB-KW"/>
</dbReference>
<keyword evidence="6" id="KW-0479">Metal-binding</keyword>
<evidence type="ECO:0000256" key="6">
    <source>
        <dbReference type="ARBA" id="ARBA00022723"/>
    </source>
</evidence>
<sequence>MRLSGVGIEQIAQLADALIAAERCVTLTQQPAPPRCFGFVGTLGAGKTRLCQEIARACGVDPSEVTSPTFTLLKSYQCADQADSPQAPQRLHHLDWYRITDEDELWELGIDELWETPGDWTLIEWADRFKEAMPSDTIWVQIGVTDQTEILASSEATSITESNVGSEHDASYREIEFRVTGREHLRWLDEVQTQLNRIGFTGTIEPA</sequence>